<sequence length="134" mass="14105">MQACAHARTRSLALTAGKSREIPSLARSVTAGNPNDHANHETWESCARELPPPPPLSIAKPPLARLDRPPSHTLCKGEFDATHLASSACVAGKKCGGVINSRGDTRSSTPVYLSSPHVKTDTKLTHGVQAGEGH</sequence>
<evidence type="ECO:0000256" key="1">
    <source>
        <dbReference type="SAM" id="MobiDB-lite"/>
    </source>
</evidence>
<protein>
    <submittedName>
        <fullName evidence="2">Uncharacterized protein</fullName>
    </submittedName>
</protein>
<feature type="region of interest" description="Disordered" evidence="1">
    <location>
        <begin position="100"/>
        <end position="134"/>
    </location>
</feature>
<dbReference type="WBParaSite" id="MCU_013503-RA">
    <property type="protein sequence ID" value="MCU_013503-RA"/>
    <property type="gene ID" value="MCU_013503"/>
</dbReference>
<organism evidence="2">
    <name type="scientific">Mesocestoides corti</name>
    <name type="common">Flatworm</name>
    <dbReference type="NCBI Taxonomy" id="53468"/>
    <lineage>
        <taxon>Eukaryota</taxon>
        <taxon>Metazoa</taxon>
        <taxon>Spiralia</taxon>
        <taxon>Lophotrochozoa</taxon>
        <taxon>Platyhelminthes</taxon>
        <taxon>Cestoda</taxon>
        <taxon>Eucestoda</taxon>
        <taxon>Cyclophyllidea</taxon>
        <taxon>Mesocestoididae</taxon>
        <taxon>Mesocestoides</taxon>
    </lineage>
</organism>
<reference evidence="2" key="1">
    <citation type="submission" date="2019-11" db="UniProtKB">
        <authorList>
            <consortium name="WormBaseParasite"/>
        </authorList>
    </citation>
    <scope>IDENTIFICATION</scope>
</reference>
<proteinExistence type="predicted"/>
<dbReference type="AlphaFoldDB" id="A0A5K3G360"/>
<feature type="region of interest" description="Disordered" evidence="1">
    <location>
        <begin position="27"/>
        <end position="65"/>
    </location>
</feature>
<feature type="compositionally biased region" description="Basic and acidic residues" evidence="1">
    <location>
        <begin position="37"/>
        <end position="47"/>
    </location>
</feature>
<name>A0A5K3G360_MESCO</name>
<accession>A0A5K3G360</accession>
<evidence type="ECO:0000313" key="2">
    <source>
        <dbReference type="WBParaSite" id="MCU_013503-RA"/>
    </source>
</evidence>